<organism evidence="2 3">
    <name type="scientific">Streptomyces hundungensis</name>
    <dbReference type="NCBI Taxonomy" id="1077946"/>
    <lineage>
        <taxon>Bacteria</taxon>
        <taxon>Bacillati</taxon>
        <taxon>Actinomycetota</taxon>
        <taxon>Actinomycetes</taxon>
        <taxon>Kitasatosporales</taxon>
        <taxon>Streptomycetaceae</taxon>
        <taxon>Streptomyces</taxon>
    </lineage>
</organism>
<accession>A0A387HP20</accession>
<dbReference type="KEGG" id="shun:DWB77_06735"/>
<keyword evidence="1" id="KW-0472">Membrane</keyword>
<evidence type="ECO:0000313" key="2">
    <source>
        <dbReference type="EMBL" id="AYG84521.1"/>
    </source>
</evidence>
<dbReference type="AlphaFoldDB" id="A0A387HP20"/>
<sequence length="172" mass="18268">MFAAGGAFGVVFGCVGLLFAGVGIWLLVWSVRTMSTYRRTLREGLMAQARCLETYVSRHHHSNGFTHSQRHLIVGFRTADGYDVRARVSSRRPFVAGDLVPVRYLPQRPDRAIADEAPAGVGVVSCLFGGVMVVITCVGLFFAAMGFGAALFLGASAHDDGSAPLPAAHVGS</sequence>
<dbReference type="RefSeq" id="WP_120725971.1">
    <property type="nucleotide sequence ID" value="NZ_CP032698.1"/>
</dbReference>
<proteinExistence type="predicted"/>
<keyword evidence="1" id="KW-1133">Transmembrane helix</keyword>
<keyword evidence="3" id="KW-1185">Reference proteome</keyword>
<evidence type="ECO:0000256" key="1">
    <source>
        <dbReference type="SAM" id="Phobius"/>
    </source>
</evidence>
<evidence type="ECO:0000313" key="3">
    <source>
        <dbReference type="Proteomes" id="UP000271554"/>
    </source>
</evidence>
<keyword evidence="1" id="KW-0812">Transmembrane</keyword>
<reference evidence="2 3" key="1">
    <citation type="submission" date="2018-10" db="EMBL/GenBank/DDBJ databases">
        <title>Relationship between Morphology and Antimicrobial Activity in Streptomyces.</title>
        <authorList>
            <person name="Kang H.J."/>
            <person name="Kim S.B."/>
        </authorList>
    </citation>
    <scope>NUCLEOTIDE SEQUENCE [LARGE SCALE GENOMIC DNA]</scope>
    <source>
        <strain evidence="2 3">BH38</strain>
    </source>
</reference>
<feature type="transmembrane region" description="Helical" evidence="1">
    <location>
        <begin position="6"/>
        <end position="29"/>
    </location>
</feature>
<name>A0A387HP20_9ACTN</name>
<gene>
    <name evidence="2" type="ORF">DWB77_06735</name>
</gene>
<feature type="transmembrane region" description="Helical" evidence="1">
    <location>
        <begin position="121"/>
        <end position="154"/>
    </location>
</feature>
<dbReference type="OrthoDB" id="4283856at2"/>
<protein>
    <recommendedName>
        <fullName evidence="4">DUF3592 domain-containing protein</fullName>
    </recommendedName>
</protein>
<evidence type="ECO:0008006" key="4">
    <source>
        <dbReference type="Google" id="ProtNLM"/>
    </source>
</evidence>
<dbReference type="Proteomes" id="UP000271554">
    <property type="component" value="Chromosome"/>
</dbReference>
<dbReference type="EMBL" id="CP032698">
    <property type="protein sequence ID" value="AYG84521.1"/>
    <property type="molecule type" value="Genomic_DNA"/>
</dbReference>